<organism evidence="3">
    <name type="scientific">Providencia alcalifaciens</name>
    <dbReference type="NCBI Taxonomy" id="126385"/>
    <lineage>
        <taxon>Bacteria</taxon>
        <taxon>Pseudomonadati</taxon>
        <taxon>Pseudomonadota</taxon>
        <taxon>Gammaproteobacteria</taxon>
        <taxon>Enterobacterales</taxon>
        <taxon>Morganellaceae</taxon>
        <taxon>Providencia</taxon>
    </lineage>
</organism>
<dbReference type="EMBL" id="HM583640">
    <property type="protein sequence ID" value="AEB61518.1"/>
    <property type="molecule type" value="Genomic_DNA"/>
</dbReference>
<dbReference type="InterPro" id="IPR051159">
    <property type="entry name" value="Hexapeptide_acetyltransf"/>
</dbReference>
<comment type="similarity">
    <text evidence="1">Belongs to the transferase hexapeptide repeat family.</text>
</comment>
<name>F8RC11_9GAMM</name>
<evidence type="ECO:0000256" key="2">
    <source>
        <dbReference type="ARBA" id="ARBA00022679"/>
    </source>
</evidence>
<dbReference type="CDD" id="cd04647">
    <property type="entry name" value="LbH_MAT_like"/>
    <property type="match status" value="1"/>
</dbReference>
<dbReference type="RefSeq" id="WP_230304666.1">
    <property type="nucleotide sequence ID" value="NZ_WLTX01000016.1"/>
</dbReference>
<proteinExistence type="inferred from homology"/>
<dbReference type="GO" id="GO:0008374">
    <property type="term" value="F:O-acyltransferase activity"/>
    <property type="evidence" value="ECO:0007669"/>
    <property type="project" value="TreeGrafter"/>
</dbReference>
<sequence length="151" mass="16969">MMKHKLLLVYSWFIRTLLLLFPDTPSIMKIRGLLYSFPMKACGKNFQVAASASIRGIQNISCGNNVYFGPNSYVFSRMSIVIHDEVLVAMNSVIIDSNHGKENNSYRYARGRTQEIVIERGVWIAANSVVTAGSYIKEGTIVPPCTVVRYK</sequence>
<dbReference type="PANTHER" id="PTHR23416:SF23">
    <property type="entry name" value="ACETYLTRANSFERASE C18B11.09C-RELATED"/>
    <property type="match status" value="1"/>
</dbReference>
<dbReference type="GO" id="GO:0005829">
    <property type="term" value="C:cytosol"/>
    <property type="evidence" value="ECO:0007669"/>
    <property type="project" value="TreeGrafter"/>
</dbReference>
<reference evidence="3" key="1">
    <citation type="journal article" date="2012" name="FEMS Immunol. Med. Microbiol.">
        <title>Structural, serological, and genetic characterization of the O-antigen of Providencia alcalifaciens O40.</title>
        <authorList>
            <person name="Ovchinnikova O.G."/>
            <person name="Liu B."/>
            <person name="Guo D."/>
            <person name="Kocharova N.A."/>
            <person name="Bialczak-Kokot M."/>
            <person name="Shashkov A.S."/>
            <person name="Feng L."/>
            <person name="Rozalski A."/>
            <person name="Wang L."/>
            <person name="Knirel Y.A."/>
        </authorList>
    </citation>
    <scope>NUCLEOTIDE SEQUENCE</scope>
</reference>
<dbReference type="InterPro" id="IPR011004">
    <property type="entry name" value="Trimer_LpxA-like_sf"/>
</dbReference>
<dbReference type="AlphaFoldDB" id="F8RC11"/>
<gene>
    <name evidence="3" type="primary">wpaC</name>
</gene>
<evidence type="ECO:0000313" key="3">
    <source>
        <dbReference type="EMBL" id="AEB61518.1"/>
    </source>
</evidence>
<dbReference type="SUPFAM" id="SSF51161">
    <property type="entry name" value="Trimeric LpxA-like enzymes"/>
    <property type="match status" value="1"/>
</dbReference>
<keyword evidence="2" id="KW-0808">Transferase</keyword>
<accession>F8RC11</accession>
<dbReference type="PANTHER" id="PTHR23416">
    <property type="entry name" value="SIALIC ACID SYNTHASE-RELATED"/>
    <property type="match status" value="1"/>
</dbReference>
<dbReference type="Gene3D" id="2.160.10.10">
    <property type="entry name" value="Hexapeptide repeat proteins"/>
    <property type="match status" value="1"/>
</dbReference>
<evidence type="ECO:0000256" key="1">
    <source>
        <dbReference type="ARBA" id="ARBA00007274"/>
    </source>
</evidence>
<protein>
    <submittedName>
        <fullName evidence="3">WpaC</fullName>
    </submittedName>
</protein>